<feature type="compositionally biased region" description="Basic and acidic residues" evidence="1">
    <location>
        <begin position="387"/>
        <end position="397"/>
    </location>
</feature>
<name>A0A7M7T551_STRPU</name>
<feature type="compositionally biased region" description="Basic and acidic residues" evidence="1">
    <location>
        <begin position="617"/>
        <end position="629"/>
    </location>
</feature>
<dbReference type="EnsemblMetazoa" id="XM_030998771">
    <property type="protein sequence ID" value="XP_030854631"/>
    <property type="gene ID" value="LOC100891944"/>
</dbReference>
<feature type="compositionally biased region" description="Basic and acidic residues" evidence="1">
    <location>
        <begin position="330"/>
        <end position="342"/>
    </location>
</feature>
<organism evidence="2 3">
    <name type="scientific">Strongylocentrotus purpuratus</name>
    <name type="common">Purple sea urchin</name>
    <dbReference type="NCBI Taxonomy" id="7668"/>
    <lineage>
        <taxon>Eukaryota</taxon>
        <taxon>Metazoa</taxon>
        <taxon>Echinodermata</taxon>
        <taxon>Eleutherozoa</taxon>
        <taxon>Echinozoa</taxon>
        <taxon>Echinoidea</taxon>
        <taxon>Euechinoidea</taxon>
        <taxon>Echinacea</taxon>
        <taxon>Camarodonta</taxon>
        <taxon>Echinidea</taxon>
        <taxon>Strongylocentrotidae</taxon>
        <taxon>Strongylocentrotus</taxon>
    </lineage>
</organism>
<feature type="compositionally biased region" description="Low complexity" evidence="1">
    <location>
        <begin position="374"/>
        <end position="386"/>
    </location>
</feature>
<proteinExistence type="predicted"/>
<dbReference type="InParanoid" id="A0A7M7T551"/>
<reference evidence="3" key="1">
    <citation type="submission" date="2015-02" db="EMBL/GenBank/DDBJ databases">
        <title>Genome sequencing for Strongylocentrotus purpuratus.</title>
        <authorList>
            <person name="Murali S."/>
            <person name="Liu Y."/>
            <person name="Vee V."/>
            <person name="English A."/>
            <person name="Wang M."/>
            <person name="Skinner E."/>
            <person name="Han Y."/>
            <person name="Muzny D.M."/>
            <person name="Worley K.C."/>
            <person name="Gibbs R.A."/>
        </authorList>
    </citation>
    <scope>NUCLEOTIDE SEQUENCE</scope>
</reference>
<feature type="compositionally biased region" description="Basic and acidic residues" evidence="1">
    <location>
        <begin position="715"/>
        <end position="740"/>
    </location>
</feature>
<protein>
    <submittedName>
        <fullName evidence="2">Uncharacterized protein</fullName>
    </submittedName>
</protein>
<dbReference type="AlphaFoldDB" id="A0A7M7T551"/>
<feature type="compositionally biased region" description="Polar residues" evidence="1">
    <location>
        <begin position="550"/>
        <end position="567"/>
    </location>
</feature>
<evidence type="ECO:0000313" key="3">
    <source>
        <dbReference type="Proteomes" id="UP000007110"/>
    </source>
</evidence>
<accession>A0A7M7T551</accession>
<feature type="compositionally biased region" description="Basic and acidic residues" evidence="1">
    <location>
        <begin position="466"/>
        <end position="508"/>
    </location>
</feature>
<reference evidence="2" key="2">
    <citation type="submission" date="2021-01" db="UniProtKB">
        <authorList>
            <consortium name="EnsemblMetazoa"/>
        </authorList>
    </citation>
    <scope>IDENTIFICATION</scope>
</reference>
<feature type="region of interest" description="Disordered" evidence="1">
    <location>
        <begin position="541"/>
        <end position="750"/>
    </location>
</feature>
<feature type="compositionally biased region" description="Basic and acidic residues" evidence="1">
    <location>
        <begin position="788"/>
        <end position="799"/>
    </location>
</feature>
<dbReference type="OrthoDB" id="6382611at2759"/>
<feature type="compositionally biased region" description="Basic and acidic residues" evidence="1">
    <location>
        <begin position="432"/>
        <end position="444"/>
    </location>
</feature>
<feature type="region of interest" description="Disordered" evidence="1">
    <location>
        <begin position="243"/>
        <end position="350"/>
    </location>
</feature>
<feature type="region of interest" description="Disordered" evidence="1">
    <location>
        <begin position="771"/>
        <end position="805"/>
    </location>
</feature>
<evidence type="ECO:0000313" key="2">
    <source>
        <dbReference type="EnsemblMetazoa" id="XP_030854631"/>
    </source>
</evidence>
<sequence length="983" mass="110835">MEKTGKQRHLYFMRVSENCKLLTELYVVPDEVNHQQSWFEDRHLQEIIILLRDPIKSKVLSYYEQYRRKKWSGIKEGNDSKKKPIQDEHQIKTGQSVKIGYKFVDSNMHHPSCLMPTEMGTPVWKDDNSRHAGGGFSPVRLFAKKLVVYVCKYHTATIGQTTSQLMKSLCATPPSKHIAISSYFAPKADADFVGPPVIQSAHRKRNKLKKIVKGMNTAAAAAGTKESIDVGCGLKGGGFFEKASGNMDTETQDEIKPEVLPFPSVSDMDCGSDGMPDQEEQNERLDGHHRSPAECKDGLSLRPGEHSRRGLPLSPQEERSRKTTVTSSVKPDEDPIKVEGNEHPQFSDVSKPFTCKLEKIEDASVDLPQKANVSSSERTSSPSTYESRLKDSLKSIKSEATLQSSSVEQESGVTRLTCSSEVTGSSPSSSGEFDHRIRRRENTRSRNKLSLKRNEAKRGSASKVGSSKEKVLHEDVKKESVEEALMGHEVHGTKKQKLHNDTVPEKDRVSVNKRSNNISESVNRHPAGNCSVFLTDIKLKHDKSLDEPLRSTTSFLKRPMKNQQDISPSPEKETTPNSSSDDELMSASFLHAENRPLNPAKEVKESRQQPPLQTTQYEDRKVNGVRELDTASSGCEQRDSFHSTTNKSVQNVEDNENTKHKRPKPSRLALFTRQNNRNKDSLHNIPKALHGEKKRKQKTNLGQLMEDLEWDSDSQETKEDKRASEAIHRPKIEDKLRRSEEDEPMDVDDALPKLTPIEDVGCAFDEVEALPSDHHNLDDLDQGTSPPELKRDDPVHISDDSCGGDVMDDIKVEEEEENAPMGASREGKLGDLEDEVIDLSQGKDDDDESDSWFDNIFGNVRLVTELKMADIVYLTQRNKRYLHNIFQGKRACERHQCYKKKGPHRIAMAGNVRLGPFNEEQMDAVMGELVKTYCARHFKYMDYLSKVLLPEAMSKIYMEVHGVSHAHAEEVMKGIQKEHPRGT</sequence>
<dbReference type="KEGG" id="spu:100891944"/>
<feature type="region of interest" description="Disordered" evidence="1">
    <location>
        <begin position="368"/>
        <end position="508"/>
    </location>
</feature>
<dbReference type="OMA" id="KTYCARH"/>
<feature type="compositionally biased region" description="Polar residues" evidence="1">
    <location>
        <begin position="642"/>
        <end position="652"/>
    </location>
</feature>
<feature type="compositionally biased region" description="Polar residues" evidence="1">
    <location>
        <begin position="398"/>
        <end position="418"/>
    </location>
</feature>
<feature type="compositionally biased region" description="Basic and acidic residues" evidence="1">
    <location>
        <begin position="281"/>
        <end position="308"/>
    </location>
</feature>
<feature type="compositionally biased region" description="Low complexity" evidence="1">
    <location>
        <begin position="419"/>
        <end position="430"/>
    </location>
</feature>
<keyword evidence="3" id="KW-1185">Reference proteome</keyword>
<dbReference type="RefSeq" id="XP_030854631.1">
    <property type="nucleotide sequence ID" value="XM_030998771.1"/>
</dbReference>
<dbReference type="Proteomes" id="UP000007110">
    <property type="component" value="Unassembled WGS sequence"/>
</dbReference>
<dbReference type="GeneID" id="100891944"/>
<evidence type="ECO:0000256" key="1">
    <source>
        <dbReference type="SAM" id="MobiDB-lite"/>
    </source>
</evidence>